<evidence type="ECO:0000256" key="1">
    <source>
        <dbReference type="ARBA" id="ARBA00004651"/>
    </source>
</evidence>
<evidence type="ECO:0000256" key="3">
    <source>
        <dbReference type="ARBA" id="ARBA00022692"/>
    </source>
</evidence>
<feature type="domain" description="MacB-like periplasmic core" evidence="9">
    <location>
        <begin position="21"/>
        <end position="264"/>
    </location>
</feature>
<dbReference type="InterPro" id="IPR003838">
    <property type="entry name" value="ABC3_permease_C"/>
</dbReference>
<dbReference type="PANTHER" id="PTHR30572">
    <property type="entry name" value="MEMBRANE COMPONENT OF TRANSPORTER-RELATED"/>
    <property type="match status" value="1"/>
</dbReference>
<evidence type="ECO:0000313" key="11">
    <source>
        <dbReference type="Proteomes" id="UP000640335"/>
    </source>
</evidence>
<sequence length="428" mass="47090">MGLLENIKLAMVSLLGNKLRSILTMLGIIIGISSVITIVTIGDSLASSITGEVSGMGARNISVNLEQKSSQIEDESEIIEEFEYVEPTEKDNITDEMLDKYKTELGNEIIGISISENGGSNNLVNGKNKASIEILGVNDGYFKVENINLLTGRFFYSKDINEFRCIAVVSDMFVDKYFGKEYTNEEALGKSFEITINDNIVRVYICGIYEFDKSATLGYYSSNEEISTSLYMPISVVKKLNNKLNGYSSFKVLPNNEVDVEDIVFKTNRFFEEEYKKNEYIVPVAYSMESMIKAANKIINSVKLAISAVAAISLLVGGIGVMNIMMVSITERTKEIGIRKALGASNFVILIQFIIESIIICIIGGIIGILIGIFFGSIGAKLMGYSAKPNLASILIAVGFCMSIGVFFGYYPARKAAKLNPIDALRYE</sequence>
<name>A0ABR8PZK5_9CLOT</name>
<keyword evidence="3 7" id="KW-0812">Transmembrane</keyword>
<keyword evidence="2" id="KW-1003">Cell membrane</keyword>
<dbReference type="InterPro" id="IPR050250">
    <property type="entry name" value="Macrolide_Exporter_MacB"/>
</dbReference>
<dbReference type="RefSeq" id="WP_191747281.1">
    <property type="nucleotide sequence ID" value="NZ_JACSQZ010000001.1"/>
</dbReference>
<comment type="subcellular location">
    <subcellularLocation>
        <location evidence="1">Cell membrane</location>
        <topology evidence="1">Multi-pass membrane protein</topology>
    </subcellularLocation>
</comment>
<dbReference type="InterPro" id="IPR025857">
    <property type="entry name" value="MacB_PCD"/>
</dbReference>
<feature type="transmembrane region" description="Helical" evidence="7">
    <location>
        <begin position="304"/>
        <end position="326"/>
    </location>
</feature>
<feature type="transmembrane region" description="Helical" evidence="7">
    <location>
        <begin position="391"/>
        <end position="411"/>
    </location>
</feature>
<evidence type="ECO:0000259" key="9">
    <source>
        <dbReference type="Pfam" id="PF12704"/>
    </source>
</evidence>
<reference evidence="10 11" key="1">
    <citation type="submission" date="2020-08" db="EMBL/GenBank/DDBJ databases">
        <title>A Genomic Blueprint of the Chicken Gut Microbiome.</title>
        <authorList>
            <person name="Gilroy R."/>
            <person name="Ravi A."/>
            <person name="Getino M."/>
            <person name="Pursley I."/>
            <person name="Horton D.L."/>
            <person name="Alikhan N.-F."/>
            <person name="Baker D."/>
            <person name="Gharbi K."/>
            <person name="Hall N."/>
            <person name="Watson M."/>
            <person name="Adriaenssens E.M."/>
            <person name="Foster-Nyarko E."/>
            <person name="Jarju S."/>
            <person name="Secka A."/>
            <person name="Antonio M."/>
            <person name="Oren A."/>
            <person name="Chaudhuri R."/>
            <person name="La Ragione R.M."/>
            <person name="Hildebrand F."/>
            <person name="Pallen M.J."/>
        </authorList>
    </citation>
    <scope>NUCLEOTIDE SEQUENCE [LARGE SCALE GENOMIC DNA]</scope>
    <source>
        <strain evidence="10 11">Sa3CUN1</strain>
    </source>
</reference>
<dbReference type="Pfam" id="PF02687">
    <property type="entry name" value="FtsX"/>
    <property type="match status" value="1"/>
</dbReference>
<evidence type="ECO:0000256" key="5">
    <source>
        <dbReference type="ARBA" id="ARBA00023136"/>
    </source>
</evidence>
<evidence type="ECO:0000256" key="2">
    <source>
        <dbReference type="ARBA" id="ARBA00022475"/>
    </source>
</evidence>
<keyword evidence="4 7" id="KW-1133">Transmembrane helix</keyword>
<keyword evidence="11" id="KW-1185">Reference proteome</keyword>
<dbReference type="Pfam" id="PF12704">
    <property type="entry name" value="MacB_PCD"/>
    <property type="match status" value="1"/>
</dbReference>
<protein>
    <submittedName>
        <fullName evidence="10">ABC transporter permease</fullName>
    </submittedName>
</protein>
<comment type="caution">
    <text evidence="10">The sequence shown here is derived from an EMBL/GenBank/DDBJ whole genome shotgun (WGS) entry which is preliminary data.</text>
</comment>
<keyword evidence="5 7" id="KW-0472">Membrane</keyword>
<evidence type="ECO:0000256" key="7">
    <source>
        <dbReference type="SAM" id="Phobius"/>
    </source>
</evidence>
<evidence type="ECO:0000256" key="4">
    <source>
        <dbReference type="ARBA" id="ARBA00022989"/>
    </source>
</evidence>
<feature type="domain" description="ABC3 transporter permease C-terminal" evidence="8">
    <location>
        <begin position="308"/>
        <end position="421"/>
    </location>
</feature>
<organism evidence="10 11">
    <name type="scientific">Clostridium gallinarum</name>
    <dbReference type="NCBI Taxonomy" id="2762246"/>
    <lineage>
        <taxon>Bacteria</taxon>
        <taxon>Bacillati</taxon>
        <taxon>Bacillota</taxon>
        <taxon>Clostridia</taxon>
        <taxon>Eubacteriales</taxon>
        <taxon>Clostridiaceae</taxon>
        <taxon>Clostridium</taxon>
    </lineage>
</organism>
<feature type="transmembrane region" description="Helical" evidence="7">
    <location>
        <begin position="21"/>
        <end position="42"/>
    </location>
</feature>
<dbReference type="EMBL" id="JACSQZ010000001">
    <property type="protein sequence ID" value="MBD7913539.1"/>
    <property type="molecule type" value="Genomic_DNA"/>
</dbReference>
<evidence type="ECO:0000313" key="10">
    <source>
        <dbReference type="EMBL" id="MBD7913539.1"/>
    </source>
</evidence>
<dbReference type="Proteomes" id="UP000640335">
    <property type="component" value="Unassembled WGS sequence"/>
</dbReference>
<evidence type="ECO:0000259" key="8">
    <source>
        <dbReference type="Pfam" id="PF02687"/>
    </source>
</evidence>
<feature type="transmembrane region" description="Helical" evidence="7">
    <location>
        <begin position="347"/>
        <end position="379"/>
    </location>
</feature>
<dbReference type="PANTHER" id="PTHR30572:SF4">
    <property type="entry name" value="ABC TRANSPORTER PERMEASE YTRF"/>
    <property type="match status" value="1"/>
</dbReference>
<proteinExistence type="inferred from homology"/>
<comment type="similarity">
    <text evidence="6">Belongs to the ABC-4 integral membrane protein family.</text>
</comment>
<accession>A0ABR8PZK5</accession>
<evidence type="ECO:0000256" key="6">
    <source>
        <dbReference type="ARBA" id="ARBA00038076"/>
    </source>
</evidence>
<gene>
    <name evidence="10" type="ORF">H9660_00110</name>
</gene>